<feature type="region of interest" description="Disordered" evidence="1">
    <location>
        <begin position="73"/>
        <end position="109"/>
    </location>
</feature>
<proteinExistence type="predicted"/>
<dbReference type="EMBL" id="JAAALK010000282">
    <property type="protein sequence ID" value="KAG8078324.1"/>
    <property type="molecule type" value="Genomic_DNA"/>
</dbReference>
<dbReference type="AlphaFoldDB" id="A0A8J5TEN2"/>
<comment type="caution">
    <text evidence="2">The sequence shown here is derived from an EMBL/GenBank/DDBJ whole genome shotgun (WGS) entry which is preliminary data.</text>
</comment>
<sequence length="133" mass="14439">MRGAEHLGPAARMHRHAWAGSNRARARVLARHGGTTTPTATWGFGGRSLMSPPGGGHDTRWWAHIWRASDRAIKPRRSGRWPQPSATTADGVSPRAVPPPHPHAPLLHASPVRRDVCGGECRARRPGWPAVTL</sequence>
<evidence type="ECO:0000256" key="1">
    <source>
        <dbReference type="SAM" id="MobiDB-lite"/>
    </source>
</evidence>
<reference evidence="2" key="1">
    <citation type="journal article" date="2021" name="bioRxiv">
        <title>Whole Genome Assembly and Annotation of Northern Wild Rice, Zizania palustris L., Supports a Whole Genome Duplication in the Zizania Genus.</title>
        <authorList>
            <person name="Haas M."/>
            <person name="Kono T."/>
            <person name="Macchietto M."/>
            <person name="Millas R."/>
            <person name="McGilp L."/>
            <person name="Shao M."/>
            <person name="Duquette J."/>
            <person name="Hirsch C.N."/>
            <person name="Kimball J."/>
        </authorList>
    </citation>
    <scope>NUCLEOTIDE SEQUENCE</scope>
    <source>
        <tissue evidence="2">Fresh leaf tissue</tissue>
    </source>
</reference>
<reference evidence="2" key="2">
    <citation type="submission" date="2021-02" db="EMBL/GenBank/DDBJ databases">
        <authorList>
            <person name="Kimball J.A."/>
            <person name="Haas M.W."/>
            <person name="Macchietto M."/>
            <person name="Kono T."/>
            <person name="Duquette J."/>
            <person name="Shao M."/>
        </authorList>
    </citation>
    <scope>NUCLEOTIDE SEQUENCE</scope>
    <source>
        <tissue evidence="2">Fresh leaf tissue</tissue>
    </source>
</reference>
<dbReference type="Proteomes" id="UP000729402">
    <property type="component" value="Unassembled WGS sequence"/>
</dbReference>
<organism evidence="2 3">
    <name type="scientific">Zizania palustris</name>
    <name type="common">Northern wild rice</name>
    <dbReference type="NCBI Taxonomy" id="103762"/>
    <lineage>
        <taxon>Eukaryota</taxon>
        <taxon>Viridiplantae</taxon>
        <taxon>Streptophyta</taxon>
        <taxon>Embryophyta</taxon>
        <taxon>Tracheophyta</taxon>
        <taxon>Spermatophyta</taxon>
        <taxon>Magnoliopsida</taxon>
        <taxon>Liliopsida</taxon>
        <taxon>Poales</taxon>
        <taxon>Poaceae</taxon>
        <taxon>BOP clade</taxon>
        <taxon>Oryzoideae</taxon>
        <taxon>Oryzeae</taxon>
        <taxon>Zizaniinae</taxon>
        <taxon>Zizania</taxon>
    </lineage>
</organism>
<protein>
    <submittedName>
        <fullName evidence="2">Uncharacterized protein</fullName>
    </submittedName>
</protein>
<feature type="region of interest" description="Disordered" evidence="1">
    <location>
        <begin position="34"/>
        <end position="56"/>
    </location>
</feature>
<accession>A0A8J5TEN2</accession>
<evidence type="ECO:0000313" key="3">
    <source>
        <dbReference type="Proteomes" id="UP000729402"/>
    </source>
</evidence>
<gene>
    <name evidence="2" type="ORF">GUJ93_ZPchr0007g3481</name>
</gene>
<keyword evidence="3" id="KW-1185">Reference proteome</keyword>
<name>A0A8J5TEN2_ZIZPA</name>
<evidence type="ECO:0000313" key="2">
    <source>
        <dbReference type="EMBL" id="KAG8078324.1"/>
    </source>
</evidence>